<dbReference type="InterPro" id="IPR029787">
    <property type="entry name" value="Nucleotide_cyclase"/>
</dbReference>
<dbReference type="InterPro" id="IPR025874">
    <property type="entry name" value="DZR"/>
</dbReference>
<proteinExistence type="predicted"/>
<organism evidence="2 3">
    <name type="scientific">Tectimicrobiota bacterium</name>
    <dbReference type="NCBI Taxonomy" id="2528274"/>
    <lineage>
        <taxon>Bacteria</taxon>
        <taxon>Pseudomonadati</taxon>
        <taxon>Nitrospinota/Tectimicrobiota group</taxon>
        <taxon>Candidatus Tectimicrobiota</taxon>
    </lineage>
</organism>
<dbReference type="EMBL" id="JACQRX010000040">
    <property type="protein sequence ID" value="MBI4250991.1"/>
    <property type="molecule type" value="Genomic_DNA"/>
</dbReference>
<dbReference type="Proteomes" id="UP000752292">
    <property type="component" value="Unassembled WGS sequence"/>
</dbReference>
<evidence type="ECO:0000313" key="3">
    <source>
        <dbReference type="Proteomes" id="UP000752292"/>
    </source>
</evidence>
<dbReference type="AlphaFoldDB" id="A0A932ZSU4"/>
<evidence type="ECO:0000313" key="2">
    <source>
        <dbReference type="EMBL" id="MBI4250991.1"/>
    </source>
</evidence>
<name>A0A932ZSU4_UNCTE</name>
<feature type="non-terminal residue" evidence="2">
    <location>
        <position position="124"/>
    </location>
</feature>
<comment type="caution">
    <text evidence="2">The sequence shown here is derived from an EMBL/GenBank/DDBJ whole genome shotgun (WGS) entry which is preliminary data.</text>
</comment>
<accession>A0A932ZSU4</accession>
<dbReference type="Gene3D" id="3.30.70.1230">
    <property type="entry name" value="Nucleotide cyclase"/>
    <property type="match status" value="1"/>
</dbReference>
<protein>
    <submittedName>
        <fullName evidence="2">Zinc ribbon domain-containing protein</fullName>
    </submittedName>
</protein>
<feature type="domain" description="DZANK-type" evidence="1">
    <location>
        <begin position="3"/>
        <end position="46"/>
    </location>
</feature>
<dbReference type="Pfam" id="PF12773">
    <property type="entry name" value="DZR"/>
    <property type="match status" value="1"/>
</dbReference>
<gene>
    <name evidence="2" type="ORF">HY618_00895</name>
</gene>
<sequence length="124" mass="13303">MQCPQCRTENPAGAKFCGACGARLEAKCPACGHSNLPGSRFCNECGEALGSRAPSGPAPKFASPQAYTPKYLAERILTSKAALEGERKQVTVLFADLKGSMELLADRDPEEARKLLDAVLERMM</sequence>
<evidence type="ECO:0000259" key="1">
    <source>
        <dbReference type="Pfam" id="PF12773"/>
    </source>
</evidence>
<dbReference type="SUPFAM" id="SSF55073">
    <property type="entry name" value="Nucleotide cyclase"/>
    <property type="match status" value="1"/>
</dbReference>
<reference evidence="2" key="1">
    <citation type="submission" date="2020-07" db="EMBL/GenBank/DDBJ databases">
        <title>Huge and variable diversity of episymbiotic CPR bacteria and DPANN archaea in groundwater ecosystems.</title>
        <authorList>
            <person name="He C.Y."/>
            <person name="Keren R."/>
            <person name="Whittaker M."/>
            <person name="Farag I.F."/>
            <person name="Doudna J."/>
            <person name="Cate J.H.D."/>
            <person name="Banfield J.F."/>
        </authorList>
    </citation>
    <scope>NUCLEOTIDE SEQUENCE</scope>
    <source>
        <strain evidence="2">NC_groundwater_1370_Ag_S-0.2um_69_93</strain>
    </source>
</reference>